<dbReference type="InterPro" id="IPR018247">
    <property type="entry name" value="EF_Hand_1_Ca_BS"/>
</dbReference>
<keyword evidence="3" id="KW-1185">Reference proteome</keyword>
<evidence type="ECO:0000313" key="2">
    <source>
        <dbReference type="EMBL" id="TWT77254.1"/>
    </source>
</evidence>
<proteinExistence type="predicted"/>
<evidence type="ECO:0000256" key="1">
    <source>
        <dbReference type="SAM" id="SignalP"/>
    </source>
</evidence>
<gene>
    <name evidence="2" type="ORF">Pla123a_19110</name>
</gene>
<comment type="caution">
    <text evidence="2">The sequence shown here is derived from an EMBL/GenBank/DDBJ whole genome shotgun (WGS) entry which is preliminary data.</text>
</comment>
<keyword evidence="1" id="KW-0732">Signal</keyword>
<protein>
    <recommendedName>
        <fullName evidence="4">PEP-CTERM protein-sorting domain-containing protein</fullName>
    </recommendedName>
</protein>
<organism evidence="2 3">
    <name type="scientific">Posidoniimonas polymericola</name>
    <dbReference type="NCBI Taxonomy" id="2528002"/>
    <lineage>
        <taxon>Bacteria</taxon>
        <taxon>Pseudomonadati</taxon>
        <taxon>Planctomycetota</taxon>
        <taxon>Planctomycetia</taxon>
        <taxon>Pirellulales</taxon>
        <taxon>Lacipirellulaceae</taxon>
        <taxon>Posidoniimonas</taxon>
    </lineage>
</organism>
<dbReference type="OrthoDB" id="269930at2"/>
<dbReference type="RefSeq" id="WP_146586241.1">
    <property type="nucleotide sequence ID" value="NZ_SJPO01000004.1"/>
</dbReference>
<evidence type="ECO:0008006" key="4">
    <source>
        <dbReference type="Google" id="ProtNLM"/>
    </source>
</evidence>
<accession>A0A5C5YQP5</accession>
<dbReference type="EMBL" id="SJPO01000004">
    <property type="protein sequence ID" value="TWT77254.1"/>
    <property type="molecule type" value="Genomic_DNA"/>
</dbReference>
<reference evidence="2 3" key="1">
    <citation type="submission" date="2019-02" db="EMBL/GenBank/DDBJ databases">
        <title>Deep-cultivation of Planctomycetes and their phenomic and genomic characterization uncovers novel biology.</title>
        <authorList>
            <person name="Wiegand S."/>
            <person name="Jogler M."/>
            <person name="Boedeker C."/>
            <person name="Pinto D."/>
            <person name="Vollmers J."/>
            <person name="Rivas-Marin E."/>
            <person name="Kohn T."/>
            <person name="Peeters S.H."/>
            <person name="Heuer A."/>
            <person name="Rast P."/>
            <person name="Oberbeckmann S."/>
            <person name="Bunk B."/>
            <person name="Jeske O."/>
            <person name="Meyerdierks A."/>
            <person name="Storesund J.E."/>
            <person name="Kallscheuer N."/>
            <person name="Luecker S."/>
            <person name="Lage O.M."/>
            <person name="Pohl T."/>
            <person name="Merkel B.J."/>
            <person name="Hornburger P."/>
            <person name="Mueller R.-W."/>
            <person name="Bruemmer F."/>
            <person name="Labrenz M."/>
            <person name="Spormann A.M."/>
            <person name="Op Den Camp H."/>
            <person name="Overmann J."/>
            <person name="Amann R."/>
            <person name="Jetten M.S.M."/>
            <person name="Mascher T."/>
            <person name="Medema M.H."/>
            <person name="Devos D.P."/>
            <person name="Kaster A.-K."/>
            <person name="Ovreas L."/>
            <person name="Rohde M."/>
            <person name="Galperin M.Y."/>
            <person name="Jogler C."/>
        </authorList>
    </citation>
    <scope>NUCLEOTIDE SEQUENCE [LARGE SCALE GENOMIC DNA]</scope>
    <source>
        <strain evidence="2 3">Pla123a</strain>
    </source>
</reference>
<dbReference type="AlphaFoldDB" id="A0A5C5YQP5"/>
<evidence type="ECO:0000313" key="3">
    <source>
        <dbReference type="Proteomes" id="UP000318478"/>
    </source>
</evidence>
<feature type="chain" id="PRO_5022755406" description="PEP-CTERM protein-sorting domain-containing protein" evidence="1">
    <location>
        <begin position="22"/>
        <end position="416"/>
    </location>
</feature>
<dbReference type="PROSITE" id="PS00018">
    <property type="entry name" value="EF_HAND_1"/>
    <property type="match status" value="1"/>
</dbReference>
<name>A0A5C5YQP5_9BACT</name>
<sequence length="416" mass="43325" precursor="true">MTSVRLSFCVASLAMALATSAALGATPFAGEDFDSGTTNGGFTSITQTLTPDLGQGGAFSSFFDRFGVMSRADGLPFDFLDDSAGDFTADTFGIIRTGKTDNFIGVSDPDNGDNPGGAVSGVWTFDISGRSNIELSIDLAMIGDFEASGDTFDFNYSIDGGEATNAFSIRAIDGVQYGVTLESGAFSPVYTDPFSGFDEPFWTDLSLGGMFTDPNDDVIYDFLMEDDGTTNGDSTANDGFVPIEAGGGFVEVRAYRTSDDSGETFDLQIESEPFKDPLFLGDTQLTNNLTTYTTPLSGAGSTLTLEFAGVSNGSLEYFVFDNILLSEGDGPADPGDFNGDGVVDAADYTVWRDNEGASEGTLLSGNGTGGTIDGDDLALWQTNYGAGTTSAASAVPEPAALCFAAIGLVAGLARRR</sequence>
<feature type="signal peptide" evidence="1">
    <location>
        <begin position="1"/>
        <end position="21"/>
    </location>
</feature>
<dbReference type="Proteomes" id="UP000318478">
    <property type="component" value="Unassembled WGS sequence"/>
</dbReference>